<dbReference type="RefSeq" id="WP_125920303.1">
    <property type="nucleotide sequence ID" value="NZ_CP060529.1"/>
</dbReference>
<evidence type="ECO:0000256" key="1">
    <source>
        <dbReference type="SAM" id="Coils"/>
    </source>
</evidence>
<dbReference type="InterPro" id="IPR021104">
    <property type="entry name" value="KfrA_DNA-bd_N"/>
</dbReference>
<dbReference type="Pfam" id="PF11740">
    <property type="entry name" value="KfrA_N"/>
    <property type="match status" value="1"/>
</dbReference>
<organism evidence="5 7">
    <name type="scientific">Pseudomonas putida</name>
    <name type="common">Arthrobacter siderocapsulatus</name>
    <dbReference type="NCBI Taxonomy" id="303"/>
    <lineage>
        <taxon>Bacteria</taxon>
        <taxon>Pseudomonadati</taxon>
        <taxon>Pseudomonadota</taxon>
        <taxon>Gammaproteobacteria</taxon>
        <taxon>Pseudomonadales</taxon>
        <taxon>Pseudomonadaceae</taxon>
        <taxon>Pseudomonas</taxon>
    </lineage>
</organism>
<evidence type="ECO:0000313" key="6">
    <source>
        <dbReference type="EMBL" id="MCO1621642.1"/>
    </source>
</evidence>
<gene>
    <name evidence="5" type="ORF">H4C47_24575</name>
    <name evidence="6" type="ORF">M8C81_13645</name>
</gene>
<dbReference type="AlphaFoldDB" id="A0A7W2L5L4"/>
<sequence length="337" mass="37754">MIDKRLSCPFIDCRWTLASTSTTSRTAVAFHSLAMLAAATLLWLAMKTVCHLGDYFTASLTLLPSSSHERFYLDKSILLRQAESTGVAAMPRAGVNKAVVQIAREALLARGVHPSVDAIRVELGNTGSKTTIQRYLKELTTADLPTAVSALSDELVHYVEIVAKRLLEETRLRNATELPQADEAGRQLTPTEAQSQELIANLQKQLADQRTALENVNRQKISLEHQCTALQQMLSQKEITNHALSERNGHLEALLDQERDQPHLPAVLNHQHDEQQIQQLKEEQQSLKASLLQTQRELIGLYREQKQLLAESHLKTQQTLPDGQQNQQNEGVWDQQA</sequence>
<dbReference type="EMBL" id="JACGDG010000028">
    <property type="protein sequence ID" value="MBA6118893.1"/>
    <property type="molecule type" value="Genomic_DNA"/>
</dbReference>
<feature type="region of interest" description="Disordered" evidence="2">
    <location>
        <begin position="316"/>
        <end position="337"/>
    </location>
</feature>
<keyword evidence="3" id="KW-0812">Transmembrane</keyword>
<keyword evidence="3" id="KW-0472">Membrane</keyword>
<dbReference type="Proteomes" id="UP001202943">
    <property type="component" value="Unassembled WGS sequence"/>
</dbReference>
<proteinExistence type="predicted"/>
<keyword evidence="1" id="KW-0175">Coiled coil</keyword>
<name>A0A7W2L5L4_PSEPU</name>
<feature type="domain" description="KfrA N-terminal DNA-binding" evidence="4">
    <location>
        <begin position="97"/>
        <end position="206"/>
    </location>
</feature>
<reference evidence="6" key="2">
    <citation type="submission" date="2022-05" db="EMBL/GenBank/DDBJ databases">
        <authorList>
            <person name="Yi M."/>
        </authorList>
    </citation>
    <scope>NUCLEOTIDE SEQUENCE</scope>
    <source>
        <strain evidence="6">DS2</strain>
    </source>
</reference>
<keyword evidence="3" id="KW-1133">Transmembrane helix</keyword>
<feature type="coiled-coil region" evidence="1">
    <location>
        <begin position="199"/>
        <end position="233"/>
    </location>
</feature>
<evidence type="ECO:0000256" key="2">
    <source>
        <dbReference type="SAM" id="MobiDB-lite"/>
    </source>
</evidence>
<evidence type="ECO:0000313" key="7">
    <source>
        <dbReference type="Proteomes" id="UP000553948"/>
    </source>
</evidence>
<accession>A0A7W2L5L4</accession>
<evidence type="ECO:0000259" key="4">
    <source>
        <dbReference type="Pfam" id="PF11740"/>
    </source>
</evidence>
<reference evidence="6" key="3">
    <citation type="submission" date="2023-08" db="EMBL/GenBank/DDBJ databases">
        <title>Isolation, Identification, Denitrification Characteristics of A Highly Efficient Aerobic Denitrifying Bacterial Strain DS2.</title>
        <authorList>
            <person name="Wang H."/>
        </authorList>
    </citation>
    <scope>NUCLEOTIDE SEQUENCE</scope>
    <source>
        <strain evidence="6">DS2</strain>
    </source>
</reference>
<keyword evidence="5" id="KW-0238">DNA-binding</keyword>
<reference evidence="5 7" key="1">
    <citation type="submission" date="2020-07" db="EMBL/GenBank/DDBJ databases">
        <title>Diversity of carbapenemase encoding genes among Pseudomonas putida group clinical isolates in a tertiary Brazilian hospital.</title>
        <authorList>
            <person name="Alberto-Lei F."/>
            <person name="Nodari C.S."/>
            <person name="Streling A.P."/>
            <person name="Paulino J.T."/>
            <person name="Bessa-Neto F.O."/>
            <person name="Cayo R."/>
            <person name="Gales A.C."/>
        </authorList>
    </citation>
    <scope>NUCLEOTIDE SEQUENCE [LARGE SCALE GENOMIC DNA]</scope>
    <source>
        <strain evidence="5 7">12464</strain>
    </source>
</reference>
<feature type="transmembrane region" description="Helical" evidence="3">
    <location>
        <begin position="27"/>
        <end position="46"/>
    </location>
</feature>
<evidence type="ECO:0000313" key="5">
    <source>
        <dbReference type="EMBL" id="MBA6118893.1"/>
    </source>
</evidence>
<dbReference type="EMBL" id="JAMHFX010000171">
    <property type="protein sequence ID" value="MCO1621642.1"/>
    <property type="molecule type" value="Genomic_DNA"/>
</dbReference>
<feature type="coiled-coil region" evidence="1">
    <location>
        <begin position="270"/>
        <end position="297"/>
    </location>
</feature>
<dbReference type="Proteomes" id="UP000553948">
    <property type="component" value="Unassembled WGS sequence"/>
</dbReference>
<protein>
    <submittedName>
        <fullName evidence="5">DNA-binding protein</fullName>
    </submittedName>
</protein>
<comment type="caution">
    <text evidence="5">The sequence shown here is derived from an EMBL/GenBank/DDBJ whole genome shotgun (WGS) entry which is preliminary data.</text>
</comment>
<dbReference type="GO" id="GO:0003677">
    <property type="term" value="F:DNA binding"/>
    <property type="evidence" value="ECO:0007669"/>
    <property type="project" value="UniProtKB-KW"/>
</dbReference>
<evidence type="ECO:0000256" key="3">
    <source>
        <dbReference type="SAM" id="Phobius"/>
    </source>
</evidence>